<evidence type="ECO:0000313" key="3">
    <source>
        <dbReference type="EMBL" id="KAH7571610.1"/>
    </source>
</evidence>
<evidence type="ECO:0000256" key="1">
    <source>
        <dbReference type="SAM" id="MobiDB-lite"/>
    </source>
</evidence>
<gene>
    <name evidence="3" type="ORF">JRO89_XS04G0099700</name>
</gene>
<dbReference type="PANTHER" id="PTHR15503">
    <property type="entry name" value="LDOC1 RELATED"/>
    <property type="match status" value="1"/>
</dbReference>
<dbReference type="Gene3D" id="2.40.70.10">
    <property type="entry name" value="Acid Proteases"/>
    <property type="match status" value="1"/>
</dbReference>
<keyword evidence="2" id="KW-1133">Transmembrane helix</keyword>
<keyword evidence="2" id="KW-0472">Membrane</keyword>
<keyword evidence="4" id="KW-1185">Reference proteome</keyword>
<evidence type="ECO:0000313" key="4">
    <source>
        <dbReference type="Proteomes" id="UP000827721"/>
    </source>
</evidence>
<dbReference type="InterPro" id="IPR021109">
    <property type="entry name" value="Peptidase_aspartic_dom_sf"/>
</dbReference>
<comment type="caution">
    <text evidence="3">The sequence shown here is derived from an EMBL/GenBank/DDBJ whole genome shotgun (WGS) entry which is preliminary data.</text>
</comment>
<dbReference type="CDD" id="cd00303">
    <property type="entry name" value="retropepsin_like"/>
    <property type="match status" value="1"/>
</dbReference>
<dbReference type="InterPro" id="IPR032567">
    <property type="entry name" value="RTL1-rel"/>
</dbReference>
<feature type="transmembrane region" description="Helical" evidence="2">
    <location>
        <begin position="203"/>
        <end position="223"/>
    </location>
</feature>
<dbReference type="Pfam" id="PF08284">
    <property type="entry name" value="RVP_2"/>
    <property type="match status" value="1"/>
</dbReference>
<reference evidence="3 4" key="1">
    <citation type="submission" date="2021-02" db="EMBL/GenBank/DDBJ databases">
        <title>Plant Genome Project.</title>
        <authorList>
            <person name="Zhang R.-G."/>
        </authorList>
    </citation>
    <scope>NUCLEOTIDE SEQUENCE [LARGE SCALE GENOMIC DNA]</scope>
    <source>
        <tissue evidence="3">Leaves</tissue>
    </source>
</reference>
<dbReference type="Proteomes" id="UP000827721">
    <property type="component" value="Unassembled WGS sequence"/>
</dbReference>
<protein>
    <recommendedName>
        <fullName evidence="5">Reverse transcriptase domain-containing protein</fullName>
    </recommendedName>
</protein>
<evidence type="ECO:0008006" key="5">
    <source>
        <dbReference type="Google" id="ProtNLM"/>
    </source>
</evidence>
<dbReference type="PANTHER" id="PTHR15503:SF45">
    <property type="entry name" value="RNA-DIRECTED DNA POLYMERASE HOMOLOG"/>
    <property type="match status" value="1"/>
</dbReference>
<dbReference type="SUPFAM" id="SSF50630">
    <property type="entry name" value="Acid proteases"/>
    <property type="match status" value="1"/>
</dbReference>
<keyword evidence="2" id="KW-0812">Transmembrane</keyword>
<sequence>MQRKINRFVGLKPDIKKHVCVSELRTYTEVLQKAQILVRENELTSNANSREKSHSPPQKKPWNKNFQELKKEQEAPKKNQKTQGRVYALTRQEVEASPSVVSGIVPVSGHIAFVLFNSGSTHSFMSAILLEDLIVHLKYWSLSYVLLPLQGNLYVLKSCRVQIEDKVLKADLIILDIRDFDIIFGMDWLSAYLLMSRVLRRRLCLILWVSMNLVLLVPTYVHFSR</sequence>
<name>A0ABQ8I4P6_9ROSI</name>
<proteinExistence type="predicted"/>
<evidence type="ECO:0000256" key="2">
    <source>
        <dbReference type="SAM" id="Phobius"/>
    </source>
</evidence>
<organism evidence="3 4">
    <name type="scientific">Xanthoceras sorbifolium</name>
    <dbReference type="NCBI Taxonomy" id="99658"/>
    <lineage>
        <taxon>Eukaryota</taxon>
        <taxon>Viridiplantae</taxon>
        <taxon>Streptophyta</taxon>
        <taxon>Embryophyta</taxon>
        <taxon>Tracheophyta</taxon>
        <taxon>Spermatophyta</taxon>
        <taxon>Magnoliopsida</taxon>
        <taxon>eudicotyledons</taxon>
        <taxon>Gunneridae</taxon>
        <taxon>Pentapetalae</taxon>
        <taxon>rosids</taxon>
        <taxon>malvids</taxon>
        <taxon>Sapindales</taxon>
        <taxon>Sapindaceae</taxon>
        <taxon>Xanthoceroideae</taxon>
        <taxon>Xanthoceras</taxon>
    </lineage>
</organism>
<accession>A0ABQ8I4P6</accession>
<feature type="region of interest" description="Disordered" evidence="1">
    <location>
        <begin position="42"/>
        <end position="62"/>
    </location>
</feature>
<dbReference type="EMBL" id="JAFEMO010000004">
    <property type="protein sequence ID" value="KAH7571610.1"/>
    <property type="molecule type" value="Genomic_DNA"/>
</dbReference>